<feature type="transmembrane region" description="Helical" evidence="5">
    <location>
        <begin position="362"/>
        <end position="382"/>
    </location>
</feature>
<comment type="caution">
    <text evidence="7">The sequence shown here is derived from an EMBL/GenBank/DDBJ whole genome shotgun (WGS) entry which is preliminary data.</text>
</comment>
<evidence type="ECO:0000256" key="1">
    <source>
        <dbReference type="ARBA" id="ARBA00004141"/>
    </source>
</evidence>
<dbReference type="OrthoDB" id="9768837at2"/>
<feature type="transmembrane region" description="Helical" evidence="5">
    <location>
        <begin position="238"/>
        <end position="257"/>
    </location>
</feature>
<accession>A0A2W0HKG1</accession>
<evidence type="ECO:0000256" key="3">
    <source>
        <dbReference type="ARBA" id="ARBA00022989"/>
    </source>
</evidence>
<feature type="transmembrane region" description="Helical" evidence="5">
    <location>
        <begin position="21"/>
        <end position="42"/>
    </location>
</feature>
<keyword evidence="3 5" id="KW-1133">Transmembrane helix</keyword>
<dbReference type="Pfam" id="PF12698">
    <property type="entry name" value="ABC2_membrane_3"/>
    <property type="match status" value="1"/>
</dbReference>
<dbReference type="GO" id="GO:0140359">
    <property type="term" value="F:ABC-type transporter activity"/>
    <property type="evidence" value="ECO:0007669"/>
    <property type="project" value="InterPro"/>
</dbReference>
<dbReference type="AlphaFoldDB" id="A0A2W0HKG1"/>
<reference evidence="7 8" key="1">
    <citation type="submission" date="2017-10" db="EMBL/GenBank/DDBJ databases">
        <title>Bacillus sp. nov., a halophilic bacterium isolated from a Yangshapao Lake.</title>
        <authorList>
            <person name="Wang H."/>
        </authorList>
    </citation>
    <scope>NUCLEOTIDE SEQUENCE [LARGE SCALE GENOMIC DNA]</scope>
    <source>
        <strain evidence="7 8">YSP-3</strain>
    </source>
</reference>
<keyword evidence="8" id="KW-1185">Reference proteome</keyword>
<gene>
    <name evidence="7" type="ORF">CR205_01730</name>
</gene>
<keyword evidence="4 5" id="KW-0472">Membrane</keyword>
<organism evidence="7 8">
    <name type="scientific">Alteribacter lacisalsi</name>
    <dbReference type="NCBI Taxonomy" id="2045244"/>
    <lineage>
        <taxon>Bacteria</taxon>
        <taxon>Bacillati</taxon>
        <taxon>Bacillota</taxon>
        <taxon>Bacilli</taxon>
        <taxon>Bacillales</taxon>
        <taxon>Bacillaceae</taxon>
        <taxon>Alteribacter</taxon>
    </lineage>
</organism>
<feature type="transmembrane region" description="Helical" evidence="5">
    <location>
        <begin position="188"/>
        <end position="209"/>
    </location>
</feature>
<dbReference type="Proteomes" id="UP000248066">
    <property type="component" value="Unassembled WGS sequence"/>
</dbReference>
<feature type="domain" description="ABC-2 type transporter transmembrane" evidence="6">
    <location>
        <begin position="19"/>
        <end position="384"/>
    </location>
</feature>
<evidence type="ECO:0000259" key="6">
    <source>
        <dbReference type="Pfam" id="PF12698"/>
    </source>
</evidence>
<proteinExistence type="predicted"/>
<evidence type="ECO:0000256" key="5">
    <source>
        <dbReference type="SAM" id="Phobius"/>
    </source>
</evidence>
<dbReference type="GO" id="GO:0016020">
    <property type="term" value="C:membrane"/>
    <property type="evidence" value="ECO:0007669"/>
    <property type="project" value="UniProtKB-SubCell"/>
</dbReference>
<protein>
    <recommendedName>
        <fullName evidence="6">ABC-2 type transporter transmembrane domain-containing protein</fullName>
    </recommendedName>
</protein>
<comment type="subcellular location">
    <subcellularLocation>
        <location evidence="1">Membrane</location>
        <topology evidence="1">Multi-pass membrane protein</topology>
    </subcellularLocation>
</comment>
<evidence type="ECO:0000313" key="8">
    <source>
        <dbReference type="Proteomes" id="UP000248066"/>
    </source>
</evidence>
<sequence>MRNSMKVAKWEMKRNMMNKSYFISLLLTPAIFVFFFTVPAMFTSDPSDEMLTVLVDDRTGVWDQAAGAIDQNNMTVSTSASFESEEEVFSELEGSSETVVIRLTDENVEEGMFPVYLSEDLNDMTAFRFNALEQPLRQLQLENFGLSGSDAEAAAGGAGLTPVTAAAPEADTDAAAGETAAADPMERLVPGLFAGAILFAIMFTGMMIFQSASQEKKEKVSEMVLSSVTPGDLMQGKIIGYFVLGIVQVLFWAAVALPLVQWQTDIPVFNYLFVPELILLLVIAIAGYLMFAAIFVSLGATAEDVNASSNFQGIIMMLPFLPFVLIGPVLSDPSGTLAQVTSFIPITSPAILILRLSLLDQWPWIEIILALAVMAVSIWIIMKIAGKIFKTGILLYGKNATPKEILKWIRQ</sequence>
<dbReference type="RefSeq" id="WP_110516338.1">
    <property type="nucleotide sequence ID" value="NZ_PDOF01000001.1"/>
</dbReference>
<feature type="transmembrane region" description="Helical" evidence="5">
    <location>
        <begin position="311"/>
        <end position="330"/>
    </location>
</feature>
<feature type="transmembrane region" description="Helical" evidence="5">
    <location>
        <begin position="277"/>
        <end position="299"/>
    </location>
</feature>
<evidence type="ECO:0000256" key="4">
    <source>
        <dbReference type="ARBA" id="ARBA00023136"/>
    </source>
</evidence>
<dbReference type="EMBL" id="PDOF01000001">
    <property type="protein sequence ID" value="PYZ97349.1"/>
    <property type="molecule type" value="Genomic_DNA"/>
</dbReference>
<name>A0A2W0HKG1_9BACI</name>
<evidence type="ECO:0000256" key="2">
    <source>
        <dbReference type="ARBA" id="ARBA00022692"/>
    </source>
</evidence>
<evidence type="ECO:0000313" key="7">
    <source>
        <dbReference type="EMBL" id="PYZ97349.1"/>
    </source>
</evidence>
<dbReference type="InterPro" id="IPR013525">
    <property type="entry name" value="ABC2_TM"/>
</dbReference>
<keyword evidence="2 5" id="KW-0812">Transmembrane</keyword>